<proteinExistence type="predicted"/>
<protein>
    <submittedName>
        <fullName evidence="1">Ethylene-responsive transcription factor RAP2-7 isoform X3</fullName>
    </submittedName>
</protein>
<sequence>MDITEERNTIHRKIATQLFPERSGQKLNLTSSSMAQSQRLKLSEVEHQAEMKIVSPRQR</sequence>
<dbReference type="EMBL" id="GGEC01003449">
    <property type="protein sequence ID" value="MBW83932.1"/>
    <property type="molecule type" value="Transcribed_RNA"/>
</dbReference>
<evidence type="ECO:0000313" key="1">
    <source>
        <dbReference type="EMBL" id="MBW83931.1"/>
    </source>
</evidence>
<dbReference type="AlphaFoldDB" id="A0A2P2IRS0"/>
<name>A0A2P2IRS0_RHIMU</name>
<accession>A0A2P2IRS0</accession>
<organism evidence="2">
    <name type="scientific">Rhizophora mucronata</name>
    <name type="common">Asiatic mangrove</name>
    <dbReference type="NCBI Taxonomy" id="61149"/>
    <lineage>
        <taxon>Eukaryota</taxon>
        <taxon>Viridiplantae</taxon>
        <taxon>Streptophyta</taxon>
        <taxon>Embryophyta</taxon>
        <taxon>Tracheophyta</taxon>
        <taxon>Spermatophyta</taxon>
        <taxon>Magnoliopsida</taxon>
        <taxon>eudicotyledons</taxon>
        <taxon>Gunneridae</taxon>
        <taxon>Pentapetalae</taxon>
        <taxon>rosids</taxon>
        <taxon>fabids</taxon>
        <taxon>Malpighiales</taxon>
        <taxon>Rhizophoraceae</taxon>
        <taxon>Rhizophora</taxon>
    </lineage>
</organism>
<evidence type="ECO:0000313" key="2">
    <source>
        <dbReference type="EMBL" id="MBW83932.1"/>
    </source>
</evidence>
<reference evidence="2" key="1">
    <citation type="submission" date="2018-02" db="EMBL/GenBank/DDBJ databases">
        <title>Rhizophora mucronata_Transcriptome.</title>
        <authorList>
            <person name="Meera S.P."/>
            <person name="Sreeshan A."/>
            <person name="Augustine A."/>
        </authorList>
    </citation>
    <scope>NUCLEOTIDE SEQUENCE</scope>
    <source>
        <tissue evidence="2">Leaf</tissue>
    </source>
</reference>
<dbReference type="EMBL" id="GGEC01003448">
    <property type="protein sequence ID" value="MBW83931.1"/>
    <property type="molecule type" value="Transcribed_RNA"/>
</dbReference>